<dbReference type="GeneID" id="20818946"/>
<evidence type="ECO:0000313" key="1">
    <source>
        <dbReference type="EMBL" id="ETV66646.1"/>
    </source>
</evidence>
<dbReference type="RefSeq" id="XP_009843874.1">
    <property type="nucleotide sequence ID" value="XM_009845572.1"/>
</dbReference>
<gene>
    <name evidence="1" type="ORF">H257_16950</name>
</gene>
<dbReference type="VEuPathDB" id="FungiDB:H257_16950"/>
<name>W4FIJ7_APHAT</name>
<organism evidence="1">
    <name type="scientific">Aphanomyces astaci</name>
    <name type="common">Crayfish plague agent</name>
    <dbReference type="NCBI Taxonomy" id="112090"/>
    <lineage>
        <taxon>Eukaryota</taxon>
        <taxon>Sar</taxon>
        <taxon>Stramenopiles</taxon>
        <taxon>Oomycota</taxon>
        <taxon>Saprolegniomycetes</taxon>
        <taxon>Saprolegniales</taxon>
        <taxon>Verrucalvaceae</taxon>
        <taxon>Aphanomyces</taxon>
    </lineage>
</organism>
<accession>W4FIJ7</accession>
<proteinExistence type="predicted"/>
<dbReference type="AlphaFoldDB" id="W4FIJ7"/>
<sequence>MGSMELRPYGADSQVITVTKQVRLGSLKFKAVGGPLMFRGLRNLKVRLTTMVQCVFSWMPRWPWRLTRACQEQRRQWLVDVFRLKFGRDPR</sequence>
<reference evidence="1" key="1">
    <citation type="submission" date="2013-12" db="EMBL/GenBank/DDBJ databases">
        <title>The Genome Sequence of Aphanomyces astaci APO3.</title>
        <authorList>
            <consortium name="The Broad Institute Genomics Platform"/>
            <person name="Russ C."/>
            <person name="Tyler B."/>
            <person name="van West P."/>
            <person name="Dieguez-Uribeondo J."/>
            <person name="Young S.K."/>
            <person name="Zeng Q."/>
            <person name="Gargeya S."/>
            <person name="Fitzgerald M."/>
            <person name="Abouelleil A."/>
            <person name="Alvarado L."/>
            <person name="Chapman S.B."/>
            <person name="Gainer-Dewar J."/>
            <person name="Goldberg J."/>
            <person name="Griggs A."/>
            <person name="Gujja S."/>
            <person name="Hansen M."/>
            <person name="Howarth C."/>
            <person name="Imamovic A."/>
            <person name="Ireland A."/>
            <person name="Larimer J."/>
            <person name="McCowan C."/>
            <person name="Murphy C."/>
            <person name="Pearson M."/>
            <person name="Poon T.W."/>
            <person name="Priest M."/>
            <person name="Roberts A."/>
            <person name="Saif S."/>
            <person name="Shea T."/>
            <person name="Sykes S."/>
            <person name="Wortman J."/>
            <person name="Nusbaum C."/>
            <person name="Birren B."/>
        </authorList>
    </citation>
    <scope>NUCLEOTIDE SEQUENCE [LARGE SCALE GENOMIC DNA]</scope>
    <source>
        <strain evidence="1">APO3</strain>
    </source>
</reference>
<dbReference type="EMBL" id="KI913208">
    <property type="protein sequence ID" value="ETV66646.1"/>
    <property type="molecule type" value="Genomic_DNA"/>
</dbReference>
<protein>
    <submittedName>
        <fullName evidence="1">Uncharacterized protein</fullName>
    </submittedName>
</protein>